<proteinExistence type="predicted"/>
<evidence type="ECO:0000256" key="1">
    <source>
        <dbReference type="SAM" id="MobiDB-lite"/>
    </source>
</evidence>
<name>A0A1U7HKS7_9CYAN</name>
<protein>
    <submittedName>
        <fullName evidence="3">Gas vesicle protein</fullName>
    </submittedName>
</protein>
<accession>A0A1U7HKS7</accession>
<dbReference type="PANTHER" id="PTHR35792:SF1">
    <property type="entry name" value="SLL0268 PROTEIN"/>
    <property type="match status" value="1"/>
</dbReference>
<feature type="transmembrane region" description="Helical" evidence="2">
    <location>
        <begin position="6"/>
        <end position="28"/>
    </location>
</feature>
<feature type="compositionally biased region" description="Polar residues" evidence="1">
    <location>
        <begin position="100"/>
        <end position="115"/>
    </location>
</feature>
<comment type="caution">
    <text evidence="3">The sequence shown here is derived from an EMBL/GenBank/DDBJ whole genome shotgun (WGS) entry which is preliminary data.</text>
</comment>
<dbReference type="PANTHER" id="PTHR35792">
    <property type="entry name" value="GENERAL STRESS PROTEIN"/>
    <property type="match status" value="1"/>
</dbReference>
<dbReference type="Proteomes" id="UP000186868">
    <property type="component" value="Unassembled WGS sequence"/>
</dbReference>
<keyword evidence="2" id="KW-0812">Transmembrane</keyword>
<evidence type="ECO:0000256" key="2">
    <source>
        <dbReference type="SAM" id="Phobius"/>
    </source>
</evidence>
<keyword evidence="4" id="KW-1185">Reference proteome</keyword>
<dbReference type="STRING" id="1921803.NIES593_08535"/>
<dbReference type="InterPro" id="IPR052928">
    <property type="entry name" value="Desiccation-related_membrane"/>
</dbReference>
<organism evidence="3 4">
    <name type="scientific">Hydrococcus rivularis NIES-593</name>
    <dbReference type="NCBI Taxonomy" id="1921803"/>
    <lineage>
        <taxon>Bacteria</taxon>
        <taxon>Bacillati</taxon>
        <taxon>Cyanobacteriota</taxon>
        <taxon>Cyanophyceae</taxon>
        <taxon>Pleurocapsales</taxon>
        <taxon>Hydrococcaceae</taxon>
        <taxon>Hydrococcus</taxon>
    </lineage>
</organism>
<dbReference type="Pfam" id="PF12732">
    <property type="entry name" value="YtxH"/>
    <property type="match status" value="1"/>
</dbReference>
<keyword evidence="2" id="KW-1133">Transmembrane helix</keyword>
<feature type="region of interest" description="Disordered" evidence="1">
    <location>
        <begin position="91"/>
        <end position="115"/>
    </location>
</feature>
<dbReference type="OrthoDB" id="464005at2"/>
<gene>
    <name evidence="3" type="ORF">NIES593_08535</name>
</gene>
<dbReference type="RefSeq" id="WP_073599174.1">
    <property type="nucleotide sequence ID" value="NZ_MRCB01000007.1"/>
</dbReference>
<evidence type="ECO:0000313" key="4">
    <source>
        <dbReference type="Proteomes" id="UP000186868"/>
    </source>
</evidence>
<sequence length="115" mass="12350">MKKGNGGAFLAGMLVGGAIGTIAGLLIAPRSGKETRRILKKSADALPELAEDLSTSVQLQADRLSESAMRNWNETLDRLKEAIAAGIEASQIEAQERQQPRQVTVDTNSSENHHL</sequence>
<dbReference type="InterPro" id="IPR024623">
    <property type="entry name" value="YtxH"/>
</dbReference>
<reference evidence="3 4" key="1">
    <citation type="submission" date="2016-11" db="EMBL/GenBank/DDBJ databases">
        <title>Draft Genome Sequences of Nine Cyanobacterial Strains from Diverse Habitats.</title>
        <authorList>
            <person name="Zhu T."/>
            <person name="Hou S."/>
            <person name="Lu X."/>
            <person name="Hess W.R."/>
        </authorList>
    </citation>
    <scope>NUCLEOTIDE SEQUENCE [LARGE SCALE GENOMIC DNA]</scope>
    <source>
        <strain evidence="3 4">NIES-593</strain>
    </source>
</reference>
<keyword evidence="2" id="KW-0472">Membrane</keyword>
<dbReference type="AlphaFoldDB" id="A0A1U7HKS7"/>
<dbReference type="EMBL" id="MRCB01000007">
    <property type="protein sequence ID" value="OKH24192.1"/>
    <property type="molecule type" value="Genomic_DNA"/>
</dbReference>
<evidence type="ECO:0000313" key="3">
    <source>
        <dbReference type="EMBL" id="OKH24192.1"/>
    </source>
</evidence>